<dbReference type="EMBL" id="JBHTKJ010000021">
    <property type="protein sequence ID" value="MFD1038545.1"/>
    <property type="molecule type" value="Genomic_DNA"/>
</dbReference>
<proteinExistence type="predicted"/>
<evidence type="ECO:0000313" key="2">
    <source>
        <dbReference type="Proteomes" id="UP001597040"/>
    </source>
</evidence>
<evidence type="ECO:0000313" key="1">
    <source>
        <dbReference type="EMBL" id="MFD1038545.1"/>
    </source>
</evidence>
<gene>
    <name evidence="1" type="ORF">ACFQ3N_09085</name>
</gene>
<dbReference type="Proteomes" id="UP001597040">
    <property type="component" value="Unassembled WGS sequence"/>
</dbReference>
<sequence>MPTESEVFCRSGDTALDTEKANPQKSYVAVYINYEDEKATTHTKTA</sequence>
<comment type="caution">
    <text evidence="1">The sequence shown here is derived from an EMBL/GenBank/DDBJ whole genome shotgun (WGS) entry which is preliminary data.</text>
</comment>
<reference evidence="2" key="1">
    <citation type="journal article" date="2019" name="Int. J. Syst. Evol. Microbiol.">
        <title>The Global Catalogue of Microorganisms (GCM) 10K type strain sequencing project: providing services to taxonomists for standard genome sequencing and annotation.</title>
        <authorList>
            <consortium name="The Broad Institute Genomics Platform"/>
            <consortium name="The Broad Institute Genome Sequencing Center for Infectious Disease"/>
            <person name="Wu L."/>
            <person name="Ma J."/>
        </authorList>
    </citation>
    <scope>NUCLEOTIDE SEQUENCE [LARGE SCALE GENOMIC DNA]</scope>
    <source>
        <strain evidence="2">CCUG 56754</strain>
    </source>
</reference>
<accession>A0ABW3LNQ4</accession>
<name>A0ABW3LNQ4_9BACI</name>
<organism evidence="1 2">
    <name type="scientific">Virgibacillus byunsanensis</name>
    <dbReference type="NCBI Taxonomy" id="570945"/>
    <lineage>
        <taxon>Bacteria</taxon>
        <taxon>Bacillati</taxon>
        <taxon>Bacillota</taxon>
        <taxon>Bacilli</taxon>
        <taxon>Bacillales</taxon>
        <taxon>Bacillaceae</taxon>
        <taxon>Virgibacillus</taxon>
    </lineage>
</organism>
<protein>
    <submittedName>
        <fullName evidence="1">Uncharacterized protein</fullName>
    </submittedName>
</protein>
<keyword evidence="2" id="KW-1185">Reference proteome</keyword>